<dbReference type="PANTHER" id="PTHR43163">
    <property type="entry name" value="DIPEPTIDE TRANSPORT SYSTEM PERMEASE PROTEIN DPPB-RELATED"/>
    <property type="match status" value="1"/>
</dbReference>
<dbReference type="EMBL" id="JABXXP010000298">
    <property type="protein sequence ID" value="NVN11963.1"/>
    <property type="molecule type" value="Genomic_DNA"/>
</dbReference>
<comment type="caution">
    <text evidence="9">The sequence shown here is derived from an EMBL/GenBank/DDBJ whole genome shotgun (WGS) entry which is preliminary data.</text>
</comment>
<dbReference type="AlphaFoldDB" id="A0A7Y7M857"/>
<dbReference type="GO" id="GO:0055085">
    <property type="term" value="P:transmembrane transport"/>
    <property type="evidence" value="ECO:0007669"/>
    <property type="project" value="InterPro"/>
</dbReference>
<dbReference type="CDD" id="cd06261">
    <property type="entry name" value="TM_PBP2"/>
    <property type="match status" value="1"/>
</dbReference>
<proteinExistence type="inferred from homology"/>
<keyword evidence="5 7" id="KW-1133">Transmembrane helix</keyword>
<feature type="domain" description="ABC transmembrane type-1" evidence="8">
    <location>
        <begin position="1"/>
        <end position="183"/>
    </location>
</feature>
<name>A0A7Y7M857_9PROT</name>
<evidence type="ECO:0000256" key="1">
    <source>
        <dbReference type="ARBA" id="ARBA00004651"/>
    </source>
</evidence>
<keyword evidence="6 7" id="KW-0472">Membrane</keyword>
<keyword evidence="2 7" id="KW-0813">Transport</keyword>
<keyword evidence="3" id="KW-1003">Cell membrane</keyword>
<dbReference type="Gene3D" id="1.10.3720.10">
    <property type="entry name" value="MetI-like"/>
    <property type="match status" value="1"/>
</dbReference>
<dbReference type="InterPro" id="IPR000515">
    <property type="entry name" value="MetI-like"/>
</dbReference>
<gene>
    <name evidence="9" type="ORF">HUK84_12690</name>
</gene>
<accession>A0A7Y7M857</accession>
<sequence>AGLAVAVNLAPFRMLGAWLRMLPALWGAVPVFWFGIALIQVVSFQLHLIPLIGVGPWVGMILPALAISLPVAAPLAQVLLRAADDIQARPFVTVARMKGADRARVLFRHVAPNAILPFLTVAGLVFGELLAGAVVTETIFGLNGLGQLTQQAVAGQDVSVLQAIVLISALGFVIINFCIDLLYPLLDPRLRGRRG</sequence>
<comment type="similarity">
    <text evidence="7">Belongs to the binding-protein-dependent transport system permease family.</text>
</comment>
<feature type="transmembrane region" description="Helical" evidence="7">
    <location>
        <begin position="114"/>
        <end position="140"/>
    </location>
</feature>
<dbReference type="PROSITE" id="PS50928">
    <property type="entry name" value="ABC_TM1"/>
    <property type="match status" value="1"/>
</dbReference>
<evidence type="ECO:0000313" key="9">
    <source>
        <dbReference type="EMBL" id="NVN11963.1"/>
    </source>
</evidence>
<dbReference type="Proteomes" id="UP000534870">
    <property type="component" value="Unassembled WGS sequence"/>
</dbReference>
<protein>
    <submittedName>
        <fullName evidence="9">ABC transporter permease</fullName>
    </submittedName>
</protein>
<dbReference type="PANTHER" id="PTHR43163:SF6">
    <property type="entry name" value="DIPEPTIDE TRANSPORT SYSTEM PERMEASE PROTEIN DPPB-RELATED"/>
    <property type="match status" value="1"/>
</dbReference>
<evidence type="ECO:0000256" key="5">
    <source>
        <dbReference type="ARBA" id="ARBA00022989"/>
    </source>
</evidence>
<feature type="transmembrane region" description="Helical" evidence="7">
    <location>
        <begin position="21"/>
        <end position="42"/>
    </location>
</feature>
<feature type="non-terminal residue" evidence="9">
    <location>
        <position position="1"/>
    </location>
</feature>
<feature type="transmembrane region" description="Helical" evidence="7">
    <location>
        <begin position="54"/>
        <end position="80"/>
    </location>
</feature>
<feature type="transmembrane region" description="Helical" evidence="7">
    <location>
        <begin position="160"/>
        <end position="186"/>
    </location>
</feature>
<dbReference type="SUPFAM" id="SSF161098">
    <property type="entry name" value="MetI-like"/>
    <property type="match status" value="1"/>
</dbReference>
<dbReference type="GO" id="GO:0005886">
    <property type="term" value="C:plasma membrane"/>
    <property type="evidence" value="ECO:0007669"/>
    <property type="project" value="UniProtKB-SubCell"/>
</dbReference>
<keyword evidence="4 7" id="KW-0812">Transmembrane</keyword>
<evidence type="ECO:0000256" key="6">
    <source>
        <dbReference type="ARBA" id="ARBA00023136"/>
    </source>
</evidence>
<evidence type="ECO:0000259" key="8">
    <source>
        <dbReference type="PROSITE" id="PS50928"/>
    </source>
</evidence>
<dbReference type="InterPro" id="IPR035906">
    <property type="entry name" value="MetI-like_sf"/>
</dbReference>
<evidence type="ECO:0000256" key="3">
    <source>
        <dbReference type="ARBA" id="ARBA00022475"/>
    </source>
</evidence>
<evidence type="ECO:0000256" key="4">
    <source>
        <dbReference type="ARBA" id="ARBA00022692"/>
    </source>
</evidence>
<organism evidence="9 10">
    <name type="scientific">Nguyenibacter vanlangensis</name>
    <dbReference type="NCBI Taxonomy" id="1216886"/>
    <lineage>
        <taxon>Bacteria</taxon>
        <taxon>Pseudomonadati</taxon>
        <taxon>Pseudomonadota</taxon>
        <taxon>Alphaproteobacteria</taxon>
        <taxon>Acetobacterales</taxon>
        <taxon>Acetobacteraceae</taxon>
        <taxon>Nguyenibacter</taxon>
    </lineage>
</organism>
<comment type="subcellular location">
    <subcellularLocation>
        <location evidence="1 7">Cell membrane</location>
        <topology evidence="1 7">Multi-pass membrane protein</topology>
    </subcellularLocation>
</comment>
<dbReference type="Pfam" id="PF00528">
    <property type="entry name" value="BPD_transp_1"/>
    <property type="match status" value="1"/>
</dbReference>
<dbReference type="RefSeq" id="WP_176640621.1">
    <property type="nucleotide sequence ID" value="NZ_JABXXP010000298.1"/>
</dbReference>
<evidence type="ECO:0000256" key="2">
    <source>
        <dbReference type="ARBA" id="ARBA00022448"/>
    </source>
</evidence>
<evidence type="ECO:0000256" key="7">
    <source>
        <dbReference type="RuleBase" id="RU363032"/>
    </source>
</evidence>
<reference evidence="9 10" key="1">
    <citation type="submission" date="2020-06" db="EMBL/GenBank/DDBJ databases">
        <title>Description of novel acetic acid bacteria.</title>
        <authorList>
            <person name="Sombolestani A."/>
        </authorList>
    </citation>
    <scope>NUCLEOTIDE SEQUENCE [LARGE SCALE GENOMIC DNA]</scope>
    <source>
        <strain evidence="9 10">LMG 31431</strain>
    </source>
</reference>
<evidence type="ECO:0000313" key="10">
    <source>
        <dbReference type="Proteomes" id="UP000534870"/>
    </source>
</evidence>